<evidence type="ECO:0000256" key="7">
    <source>
        <dbReference type="SAM" id="Phobius"/>
    </source>
</evidence>
<dbReference type="GO" id="GO:0005886">
    <property type="term" value="C:plasma membrane"/>
    <property type="evidence" value="ECO:0007669"/>
    <property type="project" value="TreeGrafter"/>
</dbReference>
<feature type="transmembrane region" description="Helical" evidence="7">
    <location>
        <begin position="257"/>
        <end position="279"/>
    </location>
</feature>
<dbReference type="EMBL" id="AMGV01000011">
    <property type="protein sequence ID" value="KEF54129.1"/>
    <property type="molecule type" value="Genomic_DNA"/>
</dbReference>
<feature type="transmembrane region" description="Helical" evidence="7">
    <location>
        <begin position="401"/>
        <end position="418"/>
    </location>
</feature>
<feature type="region of interest" description="Disordered" evidence="6">
    <location>
        <begin position="1"/>
        <end position="41"/>
    </location>
</feature>
<evidence type="ECO:0000256" key="2">
    <source>
        <dbReference type="ARBA" id="ARBA00022448"/>
    </source>
</evidence>
<dbReference type="AlphaFoldDB" id="A0A072P1X1"/>
<feature type="transmembrane region" description="Helical" evidence="7">
    <location>
        <begin position="370"/>
        <end position="389"/>
    </location>
</feature>
<keyword evidence="10" id="KW-1185">Reference proteome</keyword>
<dbReference type="SUPFAM" id="SSF103473">
    <property type="entry name" value="MFS general substrate transporter"/>
    <property type="match status" value="1"/>
</dbReference>
<evidence type="ECO:0000256" key="1">
    <source>
        <dbReference type="ARBA" id="ARBA00004141"/>
    </source>
</evidence>
<comment type="caution">
    <text evidence="9">The sequence shown here is derived from an EMBL/GenBank/DDBJ whole genome shotgun (WGS) entry which is preliminary data.</text>
</comment>
<evidence type="ECO:0000259" key="8">
    <source>
        <dbReference type="PROSITE" id="PS50850"/>
    </source>
</evidence>
<feature type="transmembrane region" description="Helical" evidence="7">
    <location>
        <begin position="328"/>
        <end position="350"/>
    </location>
</feature>
<feature type="transmembrane region" description="Helical" evidence="7">
    <location>
        <begin position="129"/>
        <end position="148"/>
    </location>
</feature>
<dbReference type="VEuPathDB" id="FungiDB:A1O9_09924"/>
<protein>
    <recommendedName>
        <fullName evidence="8">Major facilitator superfamily (MFS) profile domain-containing protein</fullName>
    </recommendedName>
</protein>
<dbReference type="PANTHER" id="PTHR23501:SF195">
    <property type="entry name" value="PEP5"/>
    <property type="match status" value="1"/>
</dbReference>
<dbReference type="InterPro" id="IPR010573">
    <property type="entry name" value="MFS_Str1/Tri12-like"/>
</dbReference>
<evidence type="ECO:0000256" key="3">
    <source>
        <dbReference type="ARBA" id="ARBA00022692"/>
    </source>
</evidence>
<keyword evidence="3 7" id="KW-0812">Transmembrane</keyword>
<feature type="transmembrane region" description="Helical" evidence="7">
    <location>
        <begin position="285"/>
        <end position="307"/>
    </location>
</feature>
<dbReference type="Gene3D" id="1.20.1250.20">
    <property type="entry name" value="MFS general substrate transporter like domains"/>
    <property type="match status" value="2"/>
</dbReference>
<keyword evidence="4 7" id="KW-1133">Transmembrane helix</keyword>
<reference evidence="9 10" key="1">
    <citation type="submission" date="2013-03" db="EMBL/GenBank/DDBJ databases">
        <title>The Genome Sequence of Exophiala aquamarina CBS 119918.</title>
        <authorList>
            <consortium name="The Broad Institute Genomics Platform"/>
            <person name="Cuomo C."/>
            <person name="de Hoog S."/>
            <person name="Gorbushina A."/>
            <person name="Walker B."/>
            <person name="Young S.K."/>
            <person name="Zeng Q."/>
            <person name="Gargeya S."/>
            <person name="Fitzgerald M."/>
            <person name="Haas B."/>
            <person name="Abouelleil A."/>
            <person name="Allen A.W."/>
            <person name="Alvarado L."/>
            <person name="Arachchi H.M."/>
            <person name="Berlin A.M."/>
            <person name="Chapman S.B."/>
            <person name="Gainer-Dewar J."/>
            <person name="Goldberg J."/>
            <person name="Griggs A."/>
            <person name="Gujja S."/>
            <person name="Hansen M."/>
            <person name="Howarth C."/>
            <person name="Imamovic A."/>
            <person name="Ireland A."/>
            <person name="Larimer J."/>
            <person name="McCowan C."/>
            <person name="Murphy C."/>
            <person name="Pearson M."/>
            <person name="Poon T.W."/>
            <person name="Priest M."/>
            <person name="Roberts A."/>
            <person name="Saif S."/>
            <person name="Shea T."/>
            <person name="Sisk P."/>
            <person name="Sykes S."/>
            <person name="Wortman J."/>
            <person name="Nusbaum C."/>
            <person name="Birren B."/>
        </authorList>
    </citation>
    <scope>NUCLEOTIDE SEQUENCE [LARGE SCALE GENOMIC DNA]</scope>
    <source>
        <strain evidence="9 10">CBS 119918</strain>
    </source>
</reference>
<feature type="transmembrane region" description="Helical" evidence="7">
    <location>
        <begin position="186"/>
        <end position="205"/>
    </location>
</feature>
<dbReference type="OrthoDB" id="4139357at2759"/>
<evidence type="ECO:0000256" key="4">
    <source>
        <dbReference type="ARBA" id="ARBA00022989"/>
    </source>
</evidence>
<dbReference type="PANTHER" id="PTHR23501">
    <property type="entry name" value="MAJOR FACILITATOR SUPERFAMILY"/>
    <property type="match status" value="1"/>
</dbReference>
<dbReference type="GO" id="GO:0022857">
    <property type="term" value="F:transmembrane transporter activity"/>
    <property type="evidence" value="ECO:0007669"/>
    <property type="project" value="InterPro"/>
</dbReference>
<dbReference type="GeneID" id="25284832"/>
<sequence length="596" mass="64318">MEEIKETERDHREFGPALVSSPSTSSHNPDDKTSDLEKNPKVEIEYSDPELRGDDTVTLKTWVVVVVLAMSYGISFWPVSFFSIIQSQMAVELGERAAEGAWVTAAYSLSGTIAFMVCGANSDLFGRRAFILGGNVLVLIGSILGGTAHSLRQIIAAQAFLGFGGGNCQIAAFALPELLPNKWRHIGVVIADAGIYVDLIMGPVVSRIAFANNAWRWGYWGVTISQGISFVLLLSLYFPPKHPRGIPWDRALRDLDYVGMVSFIAAASMIVCGIVYVQLRPANSPIVVGLLVAGFTSLIIFALWETFNKKLKEPLTPTRLFTANKGRTLTAPFICSFIACMFYYATNYTWPTMISVYFTNTSTPRSTINWLSTVQGFGTMAGGALLALLGKYIGHWRWQMGIPITLMTFFGAMAAYVTPERQDLGICFAFLCSTFYGYSQYLSITWVQFGAEQTELGIAGGLAGVARYAGGAVAVTTFSTIMLTAQTSYANTHVVAAAEAAGASADTANAVLAALPMGAAALEKIPGLTPAIAEAAGSAFVQSWVEGVKKVAFSSIGFGSVAIIACFFLEDIGPKMNNRIEVFLENDTQAQKNVYH</sequence>
<proteinExistence type="predicted"/>
<dbReference type="PROSITE" id="PS50850">
    <property type="entry name" value="MFS"/>
    <property type="match status" value="1"/>
</dbReference>
<organism evidence="9 10">
    <name type="scientific">Exophiala aquamarina CBS 119918</name>
    <dbReference type="NCBI Taxonomy" id="1182545"/>
    <lineage>
        <taxon>Eukaryota</taxon>
        <taxon>Fungi</taxon>
        <taxon>Dikarya</taxon>
        <taxon>Ascomycota</taxon>
        <taxon>Pezizomycotina</taxon>
        <taxon>Eurotiomycetes</taxon>
        <taxon>Chaetothyriomycetidae</taxon>
        <taxon>Chaetothyriales</taxon>
        <taxon>Herpotrichiellaceae</taxon>
        <taxon>Exophiala</taxon>
    </lineage>
</organism>
<dbReference type="RefSeq" id="XP_013256719.1">
    <property type="nucleotide sequence ID" value="XM_013401265.1"/>
</dbReference>
<feature type="domain" description="Major facilitator superfamily (MFS) profile" evidence="8">
    <location>
        <begin position="64"/>
        <end position="521"/>
    </location>
</feature>
<dbReference type="InterPro" id="IPR036259">
    <property type="entry name" value="MFS_trans_sf"/>
</dbReference>
<dbReference type="HOGENOM" id="CLU_000960_25_2_1"/>
<feature type="transmembrane region" description="Helical" evidence="7">
    <location>
        <begin position="551"/>
        <end position="569"/>
    </location>
</feature>
<evidence type="ECO:0000313" key="10">
    <source>
        <dbReference type="Proteomes" id="UP000027920"/>
    </source>
</evidence>
<feature type="transmembrane region" description="Helical" evidence="7">
    <location>
        <begin position="97"/>
        <end position="117"/>
    </location>
</feature>
<evidence type="ECO:0000256" key="5">
    <source>
        <dbReference type="ARBA" id="ARBA00023136"/>
    </source>
</evidence>
<feature type="compositionally biased region" description="Basic and acidic residues" evidence="6">
    <location>
        <begin position="28"/>
        <end position="41"/>
    </location>
</feature>
<dbReference type="Proteomes" id="UP000027920">
    <property type="component" value="Unassembled WGS sequence"/>
</dbReference>
<keyword evidence="5 7" id="KW-0472">Membrane</keyword>
<name>A0A072P1X1_9EURO</name>
<evidence type="ECO:0000313" key="9">
    <source>
        <dbReference type="EMBL" id="KEF54129.1"/>
    </source>
</evidence>
<gene>
    <name evidence="9" type="ORF">A1O9_09924</name>
</gene>
<keyword evidence="2" id="KW-0813">Transport</keyword>
<evidence type="ECO:0000256" key="6">
    <source>
        <dbReference type="SAM" id="MobiDB-lite"/>
    </source>
</evidence>
<comment type="subcellular location">
    <subcellularLocation>
        <location evidence="1">Membrane</location>
        <topology evidence="1">Multi-pass membrane protein</topology>
    </subcellularLocation>
</comment>
<feature type="compositionally biased region" description="Basic and acidic residues" evidence="6">
    <location>
        <begin position="1"/>
        <end position="14"/>
    </location>
</feature>
<dbReference type="Pfam" id="PF06609">
    <property type="entry name" value="TRI12"/>
    <property type="match status" value="1"/>
</dbReference>
<accession>A0A072P1X1</accession>
<feature type="transmembrane region" description="Helical" evidence="7">
    <location>
        <begin position="62"/>
        <end position="85"/>
    </location>
</feature>
<dbReference type="InterPro" id="IPR020846">
    <property type="entry name" value="MFS_dom"/>
</dbReference>
<feature type="transmembrane region" description="Helical" evidence="7">
    <location>
        <begin position="217"/>
        <end position="237"/>
    </location>
</feature>